<keyword evidence="1" id="KW-0812">Transmembrane</keyword>
<evidence type="ECO:0000256" key="1">
    <source>
        <dbReference type="SAM" id="Phobius"/>
    </source>
</evidence>
<evidence type="ECO:0000313" key="3">
    <source>
        <dbReference type="Proteomes" id="UP001501442"/>
    </source>
</evidence>
<protein>
    <submittedName>
        <fullName evidence="2">Uncharacterized protein</fullName>
    </submittedName>
</protein>
<keyword evidence="1" id="KW-1133">Transmembrane helix</keyword>
<keyword evidence="1" id="KW-0472">Membrane</keyword>
<accession>A0ABP8UFZ6</accession>
<gene>
    <name evidence="2" type="ORF">GCM10023196_053980</name>
</gene>
<evidence type="ECO:0000313" key="2">
    <source>
        <dbReference type="EMBL" id="GAA4630083.1"/>
    </source>
</evidence>
<sequence>MSTSQLIHQAGAVTVTWVLLLTLVVVVLRLLALPLVLAAMVLDKGAELAAIPLSVSTTSPDRRYRR</sequence>
<comment type="caution">
    <text evidence="2">The sequence shown here is derived from an EMBL/GenBank/DDBJ whole genome shotgun (WGS) entry which is preliminary data.</text>
</comment>
<dbReference type="Proteomes" id="UP001501442">
    <property type="component" value="Unassembled WGS sequence"/>
</dbReference>
<organism evidence="2 3">
    <name type="scientific">Actinoallomurus vinaceus</name>
    <dbReference type="NCBI Taxonomy" id="1080074"/>
    <lineage>
        <taxon>Bacteria</taxon>
        <taxon>Bacillati</taxon>
        <taxon>Actinomycetota</taxon>
        <taxon>Actinomycetes</taxon>
        <taxon>Streptosporangiales</taxon>
        <taxon>Thermomonosporaceae</taxon>
        <taxon>Actinoallomurus</taxon>
    </lineage>
</organism>
<reference evidence="3" key="1">
    <citation type="journal article" date="2019" name="Int. J. Syst. Evol. Microbiol.">
        <title>The Global Catalogue of Microorganisms (GCM) 10K type strain sequencing project: providing services to taxonomists for standard genome sequencing and annotation.</title>
        <authorList>
            <consortium name="The Broad Institute Genomics Platform"/>
            <consortium name="The Broad Institute Genome Sequencing Center for Infectious Disease"/>
            <person name="Wu L."/>
            <person name="Ma J."/>
        </authorList>
    </citation>
    <scope>NUCLEOTIDE SEQUENCE [LARGE SCALE GENOMIC DNA]</scope>
    <source>
        <strain evidence="3">JCM 17939</strain>
    </source>
</reference>
<dbReference type="EMBL" id="BAABHK010000008">
    <property type="protein sequence ID" value="GAA4630083.1"/>
    <property type="molecule type" value="Genomic_DNA"/>
</dbReference>
<keyword evidence="3" id="KW-1185">Reference proteome</keyword>
<proteinExistence type="predicted"/>
<dbReference type="RefSeq" id="WP_345433815.1">
    <property type="nucleotide sequence ID" value="NZ_BAABHK010000008.1"/>
</dbReference>
<feature type="transmembrane region" description="Helical" evidence="1">
    <location>
        <begin position="15"/>
        <end position="42"/>
    </location>
</feature>
<name>A0ABP8UFZ6_9ACTN</name>